<evidence type="ECO:0000256" key="1">
    <source>
        <dbReference type="ARBA" id="ARBA00022517"/>
    </source>
</evidence>
<evidence type="ECO:0000256" key="2">
    <source>
        <dbReference type="HAMAP-Rule" id="MF_00003"/>
    </source>
</evidence>
<evidence type="ECO:0000313" key="4">
    <source>
        <dbReference type="Proteomes" id="UP000270673"/>
    </source>
</evidence>
<dbReference type="GO" id="GO:0043024">
    <property type="term" value="F:ribosomal small subunit binding"/>
    <property type="evidence" value="ECO:0007669"/>
    <property type="project" value="TreeGrafter"/>
</dbReference>
<dbReference type="Proteomes" id="UP000270673">
    <property type="component" value="Chromosome"/>
</dbReference>
<dbReference type="KEGG" id="buy:D8S85_13910"/>
<dbReference type="OrthoDB" id="9811910at2"/>
<protein>
    <recommendedName>
        <fullName evidence="2">Ribosome-binding factor A</fullName>
    </recommendedName>
</protein>
<comment type="subcellular location">
    <subcellularLocation>
        <location evidence="2">Cytoplasm</location>
    </subcellularLocation>
</comment>
<comment type="function">
    <text evidence="2">One of several proteins that assist in the late maturation steps of the functional core of the 30S ribosomal subunit. Associates with free 30S ribosomal subunits (but not with 30S subunits that are part of 70S ribosomes or polysomes). Required for efficient processing of 16S rRNA. May interact with the 5'-terminal helix region of 16S rRNA.</text>
</comment>
<dbReference type="PANTHER" id="PTHR33515:SF1">
    <property type="entry name" value="RIBOSOME-BINDING FACTOR A, CHLOROPLASTIC-RELATED"/>
    <property type="match status" value="1"/>
</dbReference>
<evidence type="ECO:0000313" key="3">
    <source>
        <dbReference type="EMBL" id="AZS30533.1"/>
    </source>
</evidence>
<dbReference type="NCBIfam" id="TIGR00082">
    <property type="entry name" value="rbfA"/>
    <property type="match status" value="1"/>
</dbReference>
<keyword evidence="2" id="KW-0963">Cytoplasm</keyword>
<comment type="similarity">
    <text evidence="2">Belongs to the RbfA family.</text>
</comment>
<dbReference type="InterPro" id="IPR015946">
    <property type="entry name" value="KH_dom-like_a/b"/>
</dbReference>
<reference evidence="3 4" key="1">
    <citation type="submission" date="2018-10" db="EMBL/GenBank/DDBJ databases">
        <title>Butyricimonas faecalis sp. nov., isolated from human faeces and emended description of the genus Butyricimonas.</title>
        <authorList>
            <person name="Le Roy T."/>
            <person name="Van der Smissen P."/>
            <person name="Paquot A."/>
            <person name="Delzenne N."/>
            <person name="Muccioli G."/>
            <person name="Collet J.-F."/>
            <person name="Cani P.D."/>
        </authorList>
    </citation>
    <scope>NUCLEOTIDE SEQUENCE [LARGE SCALE GENOMIC DNA]</scope>
    <source>
        <strain evidence="3 4">H184</strain>
    </source>
</reference>
<dbReference type="SUPFAM" id="SSF89919">
    <property type="entry name" value="Ribosome-binding factor A, RbfA"/>
    <property type="match status" value="1"/>
</dbReference>
<dbReference type="Pfam" id="PF02033">
    <property type="entry name" value="RBFA"/>
    <property type="match status" value="1"/>
</dbReference>
<dbReference type="HAMAP" id="MF_00003">
    <property type="entry name" value="RbfA"/>
    <property type="match status" value="1"/>
</dbReference>
<organism evidence="3 4">
    <name type="scientific">Butyricimonas faecalis</name>
    <dbReference type="NCBI Taxonomy" id="2093856"/>
    <lineage>
        <taxon>Bacteria</taxon>
        <taxon>Pseudomonadati</taxon>
        <taxon>Bacteroidota</taxon>
        <taxon>Bacteroidia</taxon>
        <taxon>Bacteroidales</taxon>
        <taxon>Odoribacteraceae</taxon>
        <taxon>Butyricimonas</taxon>
    </lineage>
</organism>
<dbReference type="PANTHER" id="PTHR33515">
    <property type="entry name" value="RIBOSOME-BINDING FACTOR A, CHLOROPLASTIC-RELATED"/>
    <property type="match status" value="1"/>
</dbReference>
<accession>A0A3Q9IP88</accession>
<keyword evidence="4" id="KW-1185">Reference proteome</keyword>
<dbReference type="InterPro" id="IPR023799">
    <property type="entry name" value="RbfA_dom_sf"/>
</dbReference>
<dbReference type="AlphaFoldDB" id="A0A3Q9IP88"/>
<dbReference type="EMBL" id="CP032819">
    <property type="protein sequence ID" value="AZS30533.1"/>
    <property type="molecule type" value="Genomic_DNA"/>
</dbReference>
<proteinExistence type="inferred from homology"/>
<keyword evidence="1 2" id="KW-0690">Ribosome biogenesis</keyword>
<comment type="subunit">
    <text evidence="2">Monomer. Binds 30S ribosomal subunits, but not 50S ribosomal subunits or 70S ribosomes.</text>
</comment>
<name>A0A3Q9IP88_9BACT</name>
<dbReference type="Gene3D" id="3.30.300.20">
    <property type="match status" value="1"/>
</dbReference>
<gene>
    <name evidence="2 3" type="primary">rbfA</name>
    <name evidence="3" type="ORF">D8S85_13910</name>
</gene>
<dbReference type="GO" id="GO:0030490">
    <property type="term" value="P:maturation of SSU-rRNA"/>
    <property type="evidence" value="ECO:0007669"/>
    <property type="project" value="UniProtKB-UniRule"/>
</dbReference>
<dbReference type="InterPro" id="IPR000238">
    <property type="entry name" value="RbfA"/>
</dbReference>
<dbReference type="RefSeq" id="WP_106625113.1">
    <property type="nucleotide sequence ID" value="NZ_CP032819.1"/>
</dbReference>
<dbReference type="GO" id="GO:0005829">
    <property type="term" value="C:cytosol"/>
    <property type="evidence" value="ECO:0007669"/>
    <property type="project" value="TreeGrafter"/>
</dbReference>
<sequence>MDSIRQNKVGRLIQRDLSEMFQKECKEFTAGAMLSVTAVRVSPDMSYARVYLSIFPSSLTEKVLESLTEKNKSIRFILGKKIGKQTRIIPELKFFVDDSLDYIDKIDSLLKQ</sequence>